<accession>G0UNC4</accession>
<feature type="region of interest" description="Disordered" evidence="1">
    <location>
        <begin position="47"/>
        <end position="66"/>
    </location>
</feature>
<proteinExistence type="predicted"/>
<reference evidence="2" key="1">
    <citation type="journal article" date="2012" name="Proc. Natl. Acad. Sci. U.S.A.">
        <title>Antigenic diversity is generated by distinct evolutionary mechanisms in African trypanosome species.</title>
        <authorList>
            <person name="Jackson A.P."/>
            <person name="Berry A."/>
            <person name="Aslett M."/>
            <person name="Allison H.C."/>
            <person name="Burton P."/>
            <person name="Vavrova-Anderson J."/>
            <person name="Brown R."/>
            <person name="Browne H."/>
            <person name="Corton N."/>
            <person name="Hauser H."/>
            <person name="Gamble J."/>
            <person name="Gilderthorp R."/>
            <person name="Marcello L."/>
            <person name="McQuillan J."/>
            <person name="Otto T.D."/>
            <person name="Quail M.A."/>
            <person name="Sanders M.J."/>
            <person name="van Tonder A."/>
            <person name="Ginger M.L."/>
            <person name="Field M.C."/>
            <person name="Barry J.D."/>
            <person name="Hertz-Fowler C."/>
            <person name="Berriman M."/>
        </authorList>
    </citation>
    <scope>NUCLEOTIDE SEQUENCE</scope>
    <source>
        <strain evidence="2">IL3000</strain>
    </source>
</reference>
<organism evidence="2">
    <name type="scientific">Trypanosoma congolense (strain IL3000)</name>
    <dbReference type="NCBI Taxonomy" id="1068625"/>
    <lineage>
        <taxon>Eukaryota</taxon>
        <taxon>Discoba</taxon>
        <taxon>Euglenozoa</taxon>
        <taxon>Kinetoplastea</taxon>
        <taxon>Metakinetoplastina</taxon>
        <taxon>Trypanosomatida</taxon>
        <taxon>Trypanosomatidae</taxon>
        <taxon>Trypanosoma</taxon>
        <taxon>Nannomonas</taxon>
    </lineage>
</organism>
<name>G0UNC4_TRYCI</name>
<sequence length="104" mass="11390">MVPYCLMSPTIAALTRSYAFTWLTHPDVTHPCASSQLTQSCVSVFLPSQGPQPKPTGSRVSSTTSPRLPCGIGGLYKTGVLRSNKRNHRLTQINTSLPSPYWKK</sequence>
<gene>
    <name evidence="2" type="ORF">TCIL3000_6_1160</name>
</gene>
<evidence type="ECO:0000313" key="2">
    <source>
        <dbReference type="EMBL" id="CCC90884.1"/>
    </source>
</evidence>
<protein>
    <submittedName>
        <fullName evidence="2">Uncharacterized protein</fullName>
    </submittedName>
</protein>
<dbReference type="EMBL" id="HE575319">
    <property type="protein sequence ID" value="CCC90884.1"/>
    <property type="molecule type" value="Genomic_DNA"/>
</dbReference>
<evidence type="ECO:0000256" key="1">
    <source>
        <dbReference type="SAM" id="MobiDB-lite"/>
    </source>
</evidence>
<dbReference type="AlphaFoldDB" id="G0UNC4"/>